<proteinExistence type="predicted"/>
<dbReference type="InterPro" id="IPR055294">
    <property type="entry name" value="FBL60-like"/>
</dbReference>
<dbReference type="PROSITE" id="PS50181">
    <property type="entry name" value="FBOX"/>
    <property type="match status" value="1"/>
</dbReference>
<dbReference type="SUPFAM" id="SSF81383">
    <property type="entry name" value="F-box domain"/>
    <property type="match status" value="1"/>
</dbReference>
<dbReference type="EMBL" id="OZ034819">
    <property type="protein sequence ID" value="CAL1395825.1"/>
    <property type="molecule type" value="Genomic_DNA"/>
</dbReference>
<evidence type="ECO:0000313" key="2">
    <source>
        <dbReference type="EMBL" id="CAL1395825.1"/>
    </source>
</evidence>
<name>A0AAV2FEC9_9ROSI</name>
<dbReference type="AlphaFoldDB" id="A0AAV2FEC9"/>
<reference evidence="2 3" key="1">
    <citation type="submission" date="2024-04" db="EMBL/GenBank/DDBJ databases">
        <authorList>
            <person name="Fracassetti M."/>
        </authorList>
    </citation>
    <scope>NUCLEOTIDE SEQUENCE [LARGE SCALE GENOMIC DNA]</scope>
</reference>
<dbReference type="InterPro" id="IPR036047">
    <property type="entry name" value="F-box-like_dom_sf"/>
</dbReference>
<dbReference type="InterPro" id="IPR001810">
    <property type="entry name" value="F-box_dom"/>
</dbReference>
<evidence type="ECO:0000313" key="3">
    <source>
        <dbReference type="Proteomes" id="UP001497516"/>
    </source>
</evidence>
<dbReference type="PANTHER" id="PTHR31293:SF12">
    <property type="entry name" value="RNI-LIKE SUPERFAMILY PROTEIN"/>
    <property type="match status" value="1"/>
</dbReference>
<dbReference type="Proteomes" id="UP001497516">
    <property type="component" value="Chromosome 6"/>
</dbReference>
<accession>A0AAV2FEC9</accession>
<feature type="domain" description="F-box" evidence="1">
    <location>
        <begin position="18"/>
        <end position="68"/>
    </location>
</feature>
<gene>
    <name evidence="2" type="ORF">LTRI10_LOCUS36228</name>
</gene>
<dbReference type="Gene3D" id="1.20.1280.50">
    <property type="match status" value="1"/>
</dbReference>
<organism evidence="2 3">
    <name type="scientific">Linum trigynum</name>
    <dbReference type="NCBI Taxonomy" id="586398"/>
    <lineage>
        <taxon>Eukaryota</taxon>
        <taxon>Viridiplantae</taxon>
        <taxon>Streptophyta</taxon>
        <taxon>Embryophyta</taxon>
        <taxon>Tracheophyta</taxon>
        <taxon>Spermatophyta</taxon>
        <taxon>Magnoliopsida</taxon>
        <taxon>eudicotyledons</taxon>
        <taxon>Gunneridae</taxon>
        <taxon>Pentapetalae</taxon>
        <taxon>rosids</taxon>
        <taxon>fabids</taxon>
        <taxon>Malpighiales</taxon>
        <taxon>Linaceae</taxon>
        <taxon>Linum</taxon>
    </lineage>
</organism>
<evidence type="ECO:0000259" key="1">
    <source>
        <dbReference type="PROSITE" id="PS50181"/>
    </source>
</evidence>
<keyword evidence="3" id="KW-1185">Reference proteome</keyword>
<protein>
    <recommendedName>
        <fullName evidence="1">F-box domain-containing protein</fullName>
    </recommendedName>
</protein>
<dbReference type="PANTHER" id="PTHR31293">
    <property type="entry name" value="RNI-LIKE SUPERFAMILY PROTEIN"/>
    <property type="match status" value="1"/>
</dbReference>
<dbReference type="InterPro" id="IPR053781">
    <property type="entry name" value="F-box_AtFBL13-like"/>
</dbReference>
<sequence>MTTTDQRKLQKPGIDIDIDRLSSLPEDVLAHILSSLPTKYAVGTAVLSRRWKNLWTKVSNLDLYYSLLNQPPDFHYKLLKIHYYTKGKAPANAYHAKQTRDLAFSRFMDRILSQLPNLNSLRRFRLRFSVDYC</sequence>
<dbReference type="CDD" id="cd22160">
    <property type="entry name" value="F-box_AtFBL13-like"/>
    <property type="match status" value="1"/>
</dbReference>
<dbReference type="Pfam" id="PF00646">
    <property type="entry name" value="F-box"/>
    <property type="match status" value="1"/>
</dbReference>